<proteinExistence type="predicted"/>
<evidence type="ECO:0000313" key="2">
    <source>
        <dbReference type="EMBL" id="MFD2513664.1"/>
    </source>
</evidence>
<keyword evidence="3" id="KW-1185">Reference proteome</keyword>
<accession>A0ABW5ILG8</accession>
<dbReference type="InterPro" id="IPR002925">
    <property type="entry name" value="Dienelactn_hydro"/>
</dbReference>
<dbReference type="GO" id="GO:0016787">
    <property type="term" value="F:hydrolase activity"/>
    <property type="evidence" value="ECO:0007669"/>
    <property type="project" value="UniProtKB-KW"/>
</dbReference>
<dbReference type="RefSeq" id="WP_377504660.1">
    <property type="nucleotide sequence ID" value="NZ_JBHULU010000010.1"/>
</dbReference>
<evidence type="ECO:0000259" key="1">
    <source>
        <dbReference type="Pfam" id="PF01738"/>
    </source>
</evidence>
<organism evidence="2 3">
    <name type="scientific">Pontibacter locisalis</name>
    <dbReference type="NCBI Taxonomy" id="1719035"/>
    <lineage>
        <taxon>Bacteria</taxon>
        <taxon>Pseudomonadati</taxon>
        <taxon>Bacteroidota</taxon>
        <taxon>Cytophagia</taxon>
        <taxon>Cytophagales</taxon>
        <taxon>Hymenobacteraceae</taxon>
        <taxon>Pontibacter</taxon>
    </lineage>
</organism>
<protein>
    <submittedName>
        <fullName evidence="2">Alpha/beta hydrolase family protein</fullName>
        <ecNumber evidence="2">3.4.-.-</ecNumber>
    </submittedName>
</protein>
<feature type="domain" description="Dienelactone hydrolase" evidence="1">
    <location>
        <begin position="234"/>
        <end position="299"/>
    </location>
</feature>
<keyword evidence="2" id="KW-0378">Hydrolase</keyword>
<name>A0ABW5ILG8_9BACT</name>
<gene>
    <name evidence="2" type="ORF">ACFSRY_07280</name>
</gene>
<dbReference type="Proteomes" id="UP001597544">
    <property type="component" value="Unassembled WGS sequence"/>
</dbReference>
<sequence>MKKALLLLFLIPLLSHGQKLNKQGLEEYYLLDKGDTVNFYIYNPEKLKKTKVFLYLQGSKPAPMISSTDSAECCFNNFPKSVMKLFPKEYAFVYIQKVGVPYYANTDHYEASAKFKERNNVLDRAEVASKVLNFVVAKLYPKAQVVAVMGHSEGSDVAARLAVINKKVTHLGFASGNGAPQMFNDILFIRRKMHSGEISAEEAQTQLDAYFTGMESVFKSPSSVTGTFRGDTYKWHYSINQPPIENLLKLKIPIFLTIGSNDEAVPIEASDYIKSEFVRLQKSNLTYKVYPNSNHSYVELLLNGESMDHWLELCDDFAEFIENNSR</sequence>
<dbReference type="Gene3D" id="3.40.50.1820">
    <property type="entry name" value="alpha/beta hydrolase"/>
    <property type="match status" value="1"/>
</dbReference>
<reference evidence="3" key="1">
    <citation type="journal article" date="2019" name="Int. J. Syst. Evol. Microbiol.">
        <title>The Global Catalogue of Microorganisms (GCM) 10K type strain sequencing project: providing services to taxonomists for standard genome sequencing and annotation.</title>
        <authorList>
            <consortium name="The Broad Institute Genomics Platform"/>
            <consortium name="The Broad Institute Genome Sequencing Center for Infectious Disease"/>
            <person name="Wu L."/>
            <person name="Ma J."/>
        </authorList>
    </citation>
    <scope>NUCLEOTIDE SEQUENCE [LARGE SCALE GENOMIC DNA]</scope>
    <source>
        <strain evidence="3">KCTC 42498</strain>
    </source>
</reference>
<dbReference type="InterPro" id="IPR029058">
    <property type="entry name" value="AB_hydrolase_fold"/>
</dbReference>
<dbReference type="EMBL" id="JBHULU010000010">
    <property type="protein sequence ID" value="MFD2513664.1"/>
    <property type="molecule type" value="Genomic_DNA"/>
</dbReference>
<dbReference type="SUPFAM" id="SSF53474">
    <property type="entry name" value="alpha/beta-Hydrolases"/>
    <property type="match status" value="1"/>
</dbReference>
<evidence type="ECO:0000313" key="3">
    <source>
        <dbReference type="Proteomes" id="UP001597544"/>
    </source>
</evidence>
<comment type="caution">
    <text evidence="2">The sequence shown here is derived from an EMBL/GenBank/DDBJ whole genome shotgun (WGS) entry which is preliminary data.</text>
</comment>
<dbReference type="EC" id="3.4.-.-" evidence="2"/>
<dbReference type="Pfam" id="PF01738">
    <property type="entry name" value="DLH"/>
    <property type="match status" value="1"/>
</dbReference>